<accession>A0A3N4HQC0</accession>
<organism evidence="1 2">
    <name type="scientific">Ascobolus immersus RN42</name>
    <dbReference type="NCBI Taxonomy" id="1160509"/>
    <lineage>
        <taxon>Eukaryota</taxon>
        <taxon>Fungi</taxon>
        <taxon>Dikarya</taxon>
        <taxon>Ascomycota</taxon>
        <taxon>Pezizomycotina</taxon>
        <taxon>Pezizomycetes</taxon>
        <taxon>Pezizales</taxon>
        <taxon>Ascobolaceae</taxon>
        <taxon>Ascobolus</taxon>
    </lineage>
</organism>
<evidence type="ECO:0000313" key="1">
    <source>
        <dbReference type="EMBL" id="RPA76025.1"/>
    </source>
</evidence>
<proteinExistence type="predicted"/>
<sequence>MDNSAISLFDSPMPSNADPVFARFDALWELPESHSSSLWLSNAFKLFRDCPRAERSWAANDIGGGLTHSDHITGDIYYTIKPGPRTTGGYCLVALMEPMEGERSHWVNPAGSDLFTFAEDLAEGLVRKALNEEDFKETYGDCHPDSESIIVLDLGICSVYCSPIEPYANCAHLWRTVVLLLNPLDLPPSFVNEIFKDLGHIFEGPRHDPNAKIFKELGMDPCKYNFWVENDLKPKHYNFETWSFRSGNVELQLRAAPIWMLYPYEMYGPTGAYSLPLFDYRLDSDLSVEGLPWQPMPFNKSFYERPHILSLCFREMILLFDSLRIEQLQVLAVIKKRLGLGDKGKAAMAMKYYLQGYLRRRDKVRKVIFFDSLVRTLVKGRAPSVEERIYRYLYVVSE</sequence>
<dbReference type="EMBL" id="ML119752">
    <property type="protein sequence ID" value="RPA76025.1"/>
    <property type="molecule type" value="Genomic_DNA"/>
</dbReference>
<keyword evidence="2" id="KW-1185">Reference proteome</keyword>
<reference evidence="1 2" key="1">
    <citation type="journal article" date="2018" name="Nat. Ecol. Evol.">
        <title>Pezizomycetes genomes reveal the molecular basis of ectomycorrhizal truffle lifestyle.</title>
        <authorList>
            <person name="Murat C."/>
            <person name="Payen T."/>
            <person name="Noel B."/>
            <person name="Kuo A."/>
            <person name="Morin E."/>
            <person name="Chen J."/>
            <person name="Kohler A."/>
            <person name="Krizsan K."/>
            <person name="Balestrini R."/>
            <person name="Da Silva C."/>
            <person name="Montanini B."/>
            <person name="Hainaut M."/>
            <person name="Levati E."/>
            <person name="Barry K.W."/>
            <person name="Belfiori B."/>
            <person name="Cichocki N."/>
            <person name="Clum A."/>
            <person name="Dockter R.B."/>
            <person name="Fauchery L."/>
            <person name="Guy J."/>
            <person name="Iotti M."/>
            <person name="Le Tacon F."/>
            <person name="Lindquist E.A."/>
            <person name="Lipzen A."/>
            <person name="Malagnac F."/>
            <person name="Mello A."/>
            <person name="Molinier V."/>
            <person name="Miyauchi S."/>
            <person name="Poulain J."/>
            <person name="Riccioni C."/>
            <person name="Rubini A."/>
            <person name="Sitrit Y."/>
            <person name="Splivallo R."/>
            <person name="Traeger S."/>
            <person name="Wang M."/>
            <person name="Zifcakova L."/>
            <person name="Wipf D."/>
            <person name="Zambonelli A."/>
            <person name="Paolocci F."/>
            <person name="Nowrousian M."/>
            <person name="Ottonello S."/>
            <person name="Baldrian P."/>
            <person name="Spatafora J.W."/>
            <person name="Henrissat B."/>
            <person name="Nagy L.G."/>
            <person name="Aury J.M."/>
            <person name="Wincker P."/>
            <person name="Grigoriev I.V."/>
            <person name="Bonfante P."/>
            <person name="Martin F.M."/>
        </authorList>
    </citation>
    <scope>NUCLEOTIDE SEQUENCE [LARGE SCALE GENOMIC DNA]</scope>
    <source>
        <strain evidence="1 2">RN42</strain>
    </source>
</reference>
<dbReference type="Proteomes" id="UP000275078">
    <property type="component" value="Unassembled WGS sequence"/>
</dbReference>
<dbReference type="AlphaFoldDB" id="A0A3N4HQC0"/>
<evidence type="ECO:0000313" key="2">
    <source>
        <dbReference type="Proteomes" id="UP000275078"/>
    </source>
</evidence>
<protein>
    <submittedName>
        <fullName evidence="1">Uncharacterized protein</fullName>
    </submittedName>
</protein>
<name>A0A3N4HQC0_ASCIM</name>
<gene>
    <name evidence="1" type="ORF">BJ508DRAFT_11531</name>
</gene>